<evidence type="ECO:0000256" key="1">
    <source>
        <dbReference type="SAM" id="MobiDB-lite"/>
    </source>
</evidence>
<proteinExistence type="predicted"/>
<reference evidence="2 3" key="1">
    <citation type="submission" date="2018-06" db="EMBL/GenBank/DDBJ databases">
        <authorList>
            <consortium name="Pathogen Informatics"/>
            <person name="Doyle S."/>
        </authorList>
    </citation>
    <scope>NUCLEOTIDE SEQUENCE [LARGE SCALE GENOMIC DNA]</scope>
    <source>
        <strain evidence="2 3">NCTC9504</strain>
    </source>
</reference>
<sequence length="278" mass="30604">MKKHTRFAFNAYLQQLARLNNVEVEELSSKFTVEPSVQQTLEDQIQQSTAFLTMVNVIVCGAVRPASGPGVGSTIAGTTDTTTKEREPTDPTEMVDVEYKCEQTNFDTVLTYAKLDMWAKFFQVRIRNAIVKRQALDRIMIGFNGVKRAKTSDRAANPLLQDVNKGWLQKVREDAPDCVMGSTTAEDGTTTADPVKVGKGGKYANLDALVMDAVNELIDPIFQDDAELVVICGRELLSDKYFPLVNKDQANTEALAADLIISQKRMGGLQAVRPVIPG</sequence>
<dbReference type="InterPro" id="IPR006441">
    <property type="entry name" value="Phage_P2_GpN"/>
</dbReference>
<dbReference type="Pfam" id="PF05125">
    <property type="entry name" value="Phage_cap_P2"/>
    <property type="match status" value="1"/>
</dbReference>
<dbReference type="Proteomes" id="UP000254020">
    <property type="component" value="Unassembled WGS sequence"/>
</dbReference>
<dbReference type="AlphaFoldDB" id="A0A377YTU4"/>
<dbReference type="NCBIfam" id="TIGR01551">
    <property type="entry name" value="major_capsid_P2"/>
    <property type="match status" value="1"/>
</dbReference>
<evidence type="ECO:0000313" key="3">
    <source>
        <dbReference type="Proteomes" id="UP000254020"/>
    </source>
</evidence>
<dbReference type="EMBL" id="UGMA01000001">
    <property type="protein sequence ID" value="STU54506.1"/>
    <property type="molecule type" value="Genomic_DNA"/>
</dbReference>
<organism evidence="2 3">
    <name type="scientific">Klebsiella pneumoniae subsp. pneumoniae</name>
    <dbReference type="NCBI Taxonomy" id="72407"/>
    <lineage>
        <taxon>Bacteria</taxon>
        <taxon>Pseudomonadati</taxon>
        <taxon>Pseudomonadota</taxon>
        <taxon>Gammaproteobacteria</taxon>
        <taxon>Enterobacterales</taxon>
        <taxon>Enterobacteriaceae</taxon>
        <taxon>Klebsiella/Raoultella group</taxon>
        <taxon>Klebsiella</taxon>
        <taxon>Klebsiella pneumoniae complex</taxon>
    </lineage>
</organism>
<accession>A0A377YTU4</accession>
<name>A0A377YTU4_KLEPN</name>
<feature type="region of interest" description="Disordered" evidence="1">
    <location>
        <begin position="70"/>
        <end position="91"/>
    </location>
</feature>
<gene>
    <name evidence="2" type="ORF">NCTC9504_00028</name>
</gene>
<protein>
    <submittedName>
        <fullName evidence="2">Phage major capsid protein</fullName>
    </submittedName>
</protein>
<evidence type="ECO:0000313" key="2">
    <source>
        <dbReference type="EMBL" id="STU54506.1"/>
    </source>
</evidence>